<dbReference type="CDD" id="cd05834">
    <property type="entry name" value="PWWP_HRP"/>
    <property type="match status" value="1"/>
</dbReference>
<evidence type="ECO:0000256" key="2">
    <source>
        <dbReference type="ARBA" id="ARBA00005309"/>
    </source>
</evidence>
<sequence>MKPKFNPGAKVFAKVRGYPPWPARIEGCADETPKKEKYHVYFYGTGETAVVKIQDVFDFVENRNKMGKLKKLKNFTEAMQQVESELSPEQKAAIKALDSEQTASPSVKDTEKGSKEVDTPKEKETRVETTESTPAPNRRTSTASKSAKSTPAASVKPAPKDNKRKLELDSSPDDSAPTPKKLNTSATPTSTTSEKKEDRPQSKPAEPQSRSGRKIKPKKFNDFEDDGKEEQKEESSPVKEEEKKPKDAPKRPMPRPKSLKGADDNADSGAGDWYLLARCPTKNQDPIKIPIKLNRPDFEDKKPRSITQSQWEDMVFEEARSLKKRIENGENFSEAAANDYMERFTKVKAATVHILRSPEEEEQFRKQMHDVETALLEVEYSIRNALTLKGADTKTCLLQLDKLKGLRVTALMLKKHSQIVHTIRKLRRYVGNTIVWNMNEDEMNEFNADAEKIRTRAEEIVNSFKTLFFQPQSVSFWDHFSNELAAFTAKTKHMSMEDIFSIITEPE</sequence>
<evidence type="ECO:0000259" key="6">
    <source>
        <dbReference type="PROSITE" id="PS50812"/>
    </source>
</evidence>
<dbReference type="Gene3D" id="2.30.30.140">
    <property type="match status" value="1"/>
</dbReference>
<feature type="compositionally biased region" description="Basic and acidic residues" evidence="5">
    <location>
        <begin position="108"/>
        <end position="129"/>
    </location>
</feature>
<feature type="compositionally biased region" description="Basic and acidic residues" evidence="5">
    <location>
        <begin position="158"/>
        <end position="168"/>
    </location>
</feature>
<keyword evidence="4" id="KW-0539">Nucleus</keyword>
<dbReference type="Pfam" id="PF11467">
    <property type="entry name" value="LEDGF"/>
    <property type="match status" value="1"/>
</dbReference>
<comment type="similarity">
    <text evidence="2">Belongs to the HDGF family.</text>
</comment>
<reference evidence="7" key="1">
    <citation type="journal article" date="2016" name="Gigascience">
        <title>De novo construction of an expanded transcriptome assembly for the western tarnished plant bug, Lygus hesperus.</title>
        <authorList>
            <person name="Tassone E.E."/>
            <person name="Geib S.M."/>
            <person name="Hall B."/>
            <person name="Fabrick J.A."/>
            <person name="Brent C.S."/>
            <person name="Hull J.J."/>
        </authorList>
    </citation>
    <scope>NUCLEOTIDE SEQUENCE</scope>
</reference>
<evidence type="ECO:0000256" key="1">
    <source>
        <dbReference type="ARBA" id="ARBA00004123"/>
    </source>
</evidence>
<protein>
    <submittedName>
        <fullName evidence="7">Hepatoma-derived growth factor-related protein 2</fullName>
    </submittedName>
</protein>
<dbReference type="InterPro" id="IPR036218">
    <property type="entry name" value="HIVI-bd_sf"/>
</dbReference>
<dbReference type="PANTHER" id="PTHR12550:SF70">
    <property type="entry name" value="JIL-1 ANCHORING AND STABILIZING PROTEIN, ISOFORM A"/>
    <property type="match status" value="1"/>
</dbReference>
<dbReference type="PROSITE" id="PS50812">
    <property type="entry name" value="PWWP"/>
    <property type="match status" value="1"/>
</dbReference>
<evidence type="ECO:0000256" key="5">
    <source>
        <dbReference type="SAM" id="MobiDB-lite"/>
    </source>
</evidence>
<dbReference type="SUPFAM" id="SSF63748">
    <property type="entry name" value="Tudor/PWWP/MBT"/>
    <property type="match status" value="1"/>
</dbReference>
<evidence type="ECO:0000313" key="7">
    <source>
        <dbReference type="EMBL" id="JAQ01464.1"/>
    </source>
</evidence>
<dbReference type="InterPro" id="IPR035441">
    <property type="entry name" value="TFIIS/LEDGF_dom_sf"/>
</dbReference>
<dbReference type="InterPro" id="IPR000313">
    <property type="entry name" value="PWWP_dom"/>
</dbReference>
<dbReference type="Pfam" id="PF00855">
    <property type="entry name" value="PWWP"/>
    <property type="match status" value="1"/>
</dbReference>
<dbReference type="SMART" id="SM00293">
    <property type="entry name" value="PWWP"/>
    <property type="match status" value="1"/>
</dbReference>
<proteinExistence type="inferred from homology"/>
<dbReference type="EMBL" id="GDHC01017165">
    <property type="protein sequence ID" value="JAQ01464.1"/>
    <property type="molecule type" value="Transcribed_RNA"/>
</dbReference>
<dbReference type="Gene3D" id="1.20.930.10">
    <property type="entry name" value="Conserved domain common to transcription factors TFIIS, elongin A, CRSP70"/>
    <property type="match status" value="1"/>
</dbReference>
<feature type="compositionally biased region" description="Low complexity" evidence="5">
    <location>
        <begin position="140"/>
        <end position="157"/>
    </location>
</feature>
<dbReference type="InterPro" id="IPR021567">
    <property type="entry name" value="LEDGF_IBD"/>
</dbReference>
<evidence type="ECO:0000256" key="4">
    <source>
        <dbReference type="ARBA" id="ARBA00023242"/>
    </source>
</evidence>
<feature type="region of interest" description="Disordered" evidence="5">
    <location>
        <begin position="83"/>
        <end position="266"/>
    </location>
</feature>
<feature type="compositionally biased region" description="Polar residues" evidence="5">
    <location>
        <begin position="181"/>
        <end position="192"/>
    </location>
</feature>
<dbReference type="PANTHER" id="PTHR12550">
    <property type="entry name" value="HEPATOMA-DERIVED GROWTH FACTOR-RELATED"/>
    <property type="match status" value="1"/>
</dbReference>
<gene>
    <name evidence="7" type="primary">hdgfrp2</name>
    <name evidence="7" type="ORF">g.60962</name>
</gene>
<dbReference type="SUPFAM" id="SSF140576">
    <property type="entry name" value="HIV integrase-binding domain"/>
    <property type="match status" value="1"/>
</dbReference>
<dbReference type="AlphaFoldDB" id="A0A146KYI9"/>
<feature type="compositionally biased region" description="Basic and acidic residues" evidence="5">
    <location>
        <begin position="229"/>
        <end position="250"/>
    </location>
</feature>
<comment type="subcellular location">
    <subcellularLocation>
        <location evidence="1">Nucleus</location>
    </subcellularLocation>
</comment>
<feature type="compositionally biased region" description="Polar residues" evidence="5">
    <location>
        <begin position="130"/>
        <end position="139"/>
    </location>
</feature>
<keyword evidence="3" id="KW-0175">Coiled coil</keyword>
<organism evidence="7">
    <name type="scientific">Lygus hesperus</name>
    <name type="common">Western plant bug</name>
    <dbReference type="NCBI Taxonomy" id="30085"/>
    <lineage>
        <taxon>Eukaryota</taxon>
        <taxon>Metazoa</taxon>
        <taxon>Ecdysozoa</taxon>
        <taxon>Arthropoda</taxon>
        <taxon>Hexapoda</taxon>
        <taxon>Insecta</taxon>
        <taxon>Pterygota</taxon>
        <taxon>Neoptera</taxon>
        <taxon>Paraneoptera</taxon>
        <taxon>Hemiptera</taxon>
        <taxon>Heteroptera</taxon>
        <taxon>Panheteroptera</taxon>
        <taxon>Cimicomorpha</taxon>
        <taxon>Miridae</taxon>
        <taxon>Mirini</taxon>
        <taxon>Lygus</taxon>
    </lineage>
</organism>
<dbReference type="GO" id="GO:0005634">
    <property type="term" value="C:nucleus"/>
    <property type="evidence" value="ECO:0007669"/>
    <property type="project" value="UniProtKB-SubCell"/>
</dbReference>
<feature type="domain" description="PWWP" evidence="6">
    <location>
        <begin position="7"/>
        <end position="62"/>
    </location>
</feature>
<accession>A0A146KYI9</accession>
<name>A0A146KYI9_LYGHE</name>
<evidence type="ECO:0000256" key="3">
    <source>
        <dbReference type="ARBA" id="ARBA00023054"/>
    </source>
</evidence>